<organism evidence="2 3">
    <name type="scientific">Prorocentrum cordatum</name>
    <dbReference type="NCBI Taxonomy" id="2364126"/>
    <lineage>
        <taxon>Eukaryota</taxon>
        <taxon>Sar</taxon>
        <taxon>Alveolata</taxon>
        <taxon>Dinophyceae</taxon>
        <taxon>Prorocentrales</taxon>
        <taxon>Prorocentraceae</taxon>
        <taxon>Prorocentrum</taxon>
    </lineage>
</organism>
<evidence type="ECO:0000313" key="2">
    <source>
        <dbReference type="EMBL" id="CAK0853204.1"/>
    </source>
</evidence>
<comment type="caution">
    <text evidence="2">The sequence shown here is derived from an EMBL/GenBank/DDBJ whole genome shotgun (WGS) entry which is preliminary data.</text>
</comment>
<feature type="non-terminal residue" evidence="2">
    <location>
        <position position="128"/>
    </location>
</feature>
<reference evidence="2" key="1">
    <citation type="submission" date="2023-10" db="EMBL/GenBank/DDBJ databases">
        <authorList>
            <person name="Chen Y."/>
            <person name="Shah S."/>
            <person name="Dougan E. K."/>
            <person name="Thang M."/>
            <person name="Chan C."/>
        </authorList>
    </citation>
    <scope>NUCLEOTIDE SEQUENCE [LARGE SCALE GENOMIC DNA]</scope>
</reference>
<feature type="compositionally biased region" description="Basic residues" evidence="1">
    <location>
        <begin position="31"/>
        <end position="42"/>
    </location>
</feature>
<feature type="compositionally biased region" description="Low complexity" evidence="1">
    <location>
        <begin position="76"/>
        <end position="91"/>
    </location>
</feature>
<feature type="non-terminal residue" evidence="2">
    <location>
        <position position="1"/>
    </location>
</feature>
<feature type="compositionally biased region" description="Basic residues" evidence="1">
    <location>
        <begin position="92"/>
        <end position="101"/>
    </location>
</feature>
<evidence type="ECO:0000313" key="3">
    <source>
        <dbReference type="Proteomes" id="UP001189429"/>
    </source>
</evidence>
<dbReference type="Proteomes" id="UP001189429">
    <property type="component" value="Unassembled WGS sequence"/>
</dbReference>
<feature type="compositionally biased region" description="Polar residues" evidence="1">
    <location>
        <begin position="110"/>
        <end position="120"/>
    </location>
</feature>
<accession>A0ABN9U304</accession>
<feature type="compositionally biased region" description="Basic residues" evidence="1">
    <location>
        <begin position="54"/>
        <end position="73"/>
    </location>
</feature>
<dbReference type="EMBL" id="CAUYUJ010015381">
    <property type="protein sequence ID" value="CAK0853204.1"/>
    <property type="molecule type" value="Genomic_DNA"/>
</dbReference>
<gene>
    <name evidence="2" type="ORF">PCOR1329_LOCUS44765</name>
</gene>
<sequence length="128" mass="14309">PRWVTKTRSTGATRTKSAILTSTAAAPCTPRRPRRWPRRRPRGAGMWPQIPPRRPPRRLSVKSAHRSPRRHHGLSAARPTKAPPARAVVAPRRQRRPRSLRASRPAALQPSSLQRQTPTRPSARGSAP</sequence>
<evidence type="ECO:0000256" key="1">
    <source>
        <dbReference type="SAM" id="MobiDB-lite"/>
    </source>
</evidence>
<name>A0ABN9U304_9DINO</name>
<proteinExistence type="predicted"/>
<feature type="region of interest" description="Disordered" evidence="1">
    <location>
        <begin position="1"/>
        <end position="128"/>
    </location>
</feature>
<feature type="compositionally biased region" description="Polar residues" evidence="1">
    <location>
        <begin position="1"/>
        <end position="24"/>
    </location>
</feature>
<protein>
    <submittedName>
        <fullName evidence="2">Uncharacterized protein</fullName>
    </submittedName>
</protein>
<keyword evidence="3" id="KW-1185">Reference proteome</keyword>